<evidence type="ECO:0000313" key="1">
    <source>
        <dbReference type="EMBL" id="RDY14630.1"/>
    </source>
</evidence>
<keyword evidence="2" id="KW-1185">Reference proteome</keyword>
<name>A0A371IHW0_MUCPR</name>
<dbReference type="EMBL" id="QJKJ01000039">
    <property type="protein sequence ID" value="RDY14630.1"/>
    <property type="molecule type" value="Genomic_DNA"/>
</dbReference>
<dbReference type="OrthoDB" id="1422241at2759"/>
<comment type="caution">
    <text evidence="1">The sequence shown here is derived from an EMBL/GenBank/DDBJ whole genome shotgun (WGS) entry which is preliminary data.</text>
</comment>
<sequence length="431" mass="48226">MEGDTYLEGFTQNPWNSMEMLKSNEAHKQAKPKTAQKAFSTLVIEITTKLVRKLETKQCLARKWVRNEPLAQEQVKYQMRKPNGPKTQANYSLELAIELMRKLAWFSNQTTTNFHELEIARKTYLKKALAQDYPIQHERCLRSNPGKLHAYDPEIDKAFHSIAFASDPTNNANCDSDITNFDSDVGICISQLSLDNMANNDRTLKELATLDITYQPWCIRYPEWEQAQSYELKSRLTHLLPKFHGLVGNTQQFCVRGSTASRVVNEVVVADNQRLENKIIEQTFLVRKLTIGQHHICPLVRVCGICAFVEHSIDACPTLQETKPNNAEIDAIMGGVVDIVGGNIARVVEVVAIQPPLPSIVQSLQPLAQPSLALCGIKGPSEVAASAPTIQKIQPLVGRFSSKACTKGKSSFQLFEGKCGIRQTSMDEPFV</sequence>
<proteinExistence type="predicted"/>
<organism evidence="1 2">
    <name type="scientific">Mucuna pruriens</name>
    <name type="common">Velvet bean</name>
    <name type="synonym">Dolichos pruriens</name>
    <dbReference type="NCBI Taxonomy" id="157652"/>
    <lineage>
        <taxon>Eukaryota</taxon>
        <taxon>Viridiplantae</taxon>
        <taxon>Streptophyta</taxon>
        <taxon>Embryophyta</taxon>
        <taxon>Tracheophyta</taxon>
        <taxon>Spermatophyta</taxon>
        <taxon>Magnoliopsida</taxon>
        <taxon>eudicotyledons</taxon>
        <taxon>Gunneridae</taxon>
        <taxon>Pentapetalae</taxon>
        <taxon>rosids</taxon>
        <taxon>fabids</taxon>
        <taxon>Fabales</taxon>
        <taxon>Fabaceae</taxon>
        <taxon>Papilionoideae</taxon>
        <taxon>50 kb inversion clade</taxon>
        <taxon>NPAAA clade</taxon>
        <taxon>indigoferoid/millettioid clade</taxon>
        <taxon>Phaseoleae</taxon>
        <taxon>Mucuna</taxon>
    </lineage>
</organism>
<dbReference type="AlphaFoldDB" id="A0A371IHW0"/>
<dbReference type="Proteomes" id="UP000257109">
    <property type="component" value="Unassembled WGS sequence"/>
</dbReference>
<feature type="non-terminal residue" evidence="1">
    <location>
        <position position="1"/>
    </location>
</feature>
<evidence type="ECO:0000313" key="2">
    <source>
        <dbReference type="Proteomes" id="UP000257109"/>
    </source>
</evidence>
<protein>
    <submittedName>
        <fullName evidence="1">Uncharacterized protein</fullName>
    </submittedName>
</protein>
<gene>
    <name evidence="1" type="ORF">CR513_00282</name>
</gene>
<accession>A0A371IHW0</accession>
<reference evidence="1" key="1">
    <citation type="submission" date="2018-05" db="EMBL/GenBank/DDBJ databases">
        <title>Draft genome of Mucuna pruriens seed.</title>
        <authorList>
            <person name="Nnadi N.E."/>
            <person name="Vos R."/>
            <person name="Hasami M.H."/>
            <person name="Devisetty U.K."/>
            <person name="Aguiy J.C."/>
        </authorList>
    </citation>
    <scope>NUCLEOTIDE SEQUENCE [LARGE SCALE GENOMIC DNA]</scope>
    <source>
        <strain evidence="1">JCA_2017</strain>
    </source>
</reference>